<protein>
    <submittedName>
        <fullName evidence="1">Uncharacterized protein</fullName>
    </submittedName>
</protein>
<keyword evidence="2" id="KW-1185">Reference proteome</keyword>
<accession>A0A2V1D0T7</accession>
<reference evidence="1 2" key="1">
    <citation type="journal article" date="2018" name="Sci. Rep.">
        <title>Comparative genomics provides insights into the lifestyle and reveals functional heterogeneity of dark septate endophytic fungi.</title>
        <authorList>
            <person name="Knapp D.G."/>
            <person name="Nemeth J.B."/>
            <person name="Barry K."/>
            <person name="Hainaut M."/>
            <person name="Henrissat B."/>
            <person name="Johnson J."/>
            <person name="Kuo A."/>
            <person name="Lim J.H.P."/>
            <person name="Lipzen A."/>
            <person name="Nolan M."/>
            <person name="Ohm R.A."/>
            <person name="Tamas L."/>
            <person name="Grigoriev I.V."/>
            <person name="Spatafora J.W."/>
            <person name="Nagy L.G."/>
            <person name="Kovacs G.M."/>
        </authorList>
    </citation>
    <scope>NUCLEOTIDE SEQUENCE [LARGE SCALE GENOMIC DNA]</scope>
    <source>
        <strain evidence="1 2">DSE2036</strain>
    </source>
</reference>
<name>A0A2V1D0T7_9PLEO</name>
<gene>
    <name evidence="1" type="ORF">DM02DRAFT_620386</name>
</gene>
<dbReference type="Proteomes" id="UP000244855">
    <property type="component" value="Unassembled WGS sequence"/>
</dbReference>
<evidence type="ECO:0000313" key="2">
    <source>
        <dbReference type="Proteomes" id="UP000244855"/>
    </source>
</evidence>
<feature type="non-terminal residue" evidence="1">
    <location>
        <position position="1"/>
    </location>
</feature>
<dbReference type="AlphaFoldDB" id="A0A2V1D0T7"/>
<dbReference type="EMBL" id="KZ805804">
    <property type="protein sequence ID" value="PVH91667.1"/>
    <property type="molecule type" value="Genomic_DNA"/>
</dbReference>
<evidence type="ECO:0000313" key="1">
    <source>
        <dbReference type="EMBL" id="PVH91667.1"/>
    </source>
</evidence>
<organism evidence="1 2">
    <name type="scientific">Periconia macrospinosa</name>
    <dbReference type="NCBI Taxonomy" id="97972"/>
    <lineage>
        <taxon>Eukaryota</taxon>
        <taxon>Fungi</taxon>
        <taxon>Dikarya</taxon>
        <taxon>Ascomycota</taxon>
        <taxon>Pezizomycotina</taxon>
        <taxon>Dothideomycetes</taxon>
        <taxon>Pleosporomycetidae</taxon>
        <taxon>Pleosporales</taxon>
        <taxon>Massarineae</taxon>
        <taxon>Periconiaceae</taxon>
        <taxon>Periconia</taxon>
    </lineage>
</organism>
<proteinExistence type="predicted"/>
<sequence length="49" mass="5730">RRDRSLTLAICTSVEREDKLKNYVIWREVLADISKSCHTRACNLCIDSF</sequence>